<feature type="non-terminal residue" evidence="2">
    <location>
        <position position="1"/>
    </location>
</feature>
<feature type="non-terminal residue" evidence="2">
    <location>
        <position position="184"/>
    </location>
</feature>
<evidence type="ECO:0000313" key="2">
    <source>
        <dbReference type="EMBL" id="RFU39382.1"/>
    </source>
</evidence>
<dbReference type="Proteomes" id="UP000261811">
    <property type="component" value="Unassembled WGS sequence"/>
</dbReference>
<comment type="caution">
    <text evidence="2">The sequence shown here is derived from an EMBL/GenBank/DDBJ whole genome shotgun (WGS) entry which is preliminary data.</text>
</comment>
<reference evidence="2 3" key="1">
    <citation type="submission" date="2018-08" db="EMBL/GenBank/DDBJ databases">
        <title>Actinomadura jelena sp. nov., a novel Actinomycete isolated from soil in Chad.</title>
        <authorList>
            <person name="Shi L."/>
        </authorList>
    </citation>
    <scope>NUCLEOTIDE SEQUENCE [LARGE SCALE GENOMIC DNA]</scope>
    <source>
        <strain evidence="2 3">NEAU-G17</strain>
    </source>
</reference>
<protein>
    <submittedName>
        <fullName evidence="2">AfsR/SARP family transcriptional regulator</fullName>
    </submittedName>
</protein>
<gene>
    <name evidence="2" type="ORF">DZF91_22690</name>
</gene>
<sequence length="184" mass="19832">RLGDRFGGGSGDGFGGRFGVVAAERRGAPARQRTLRAMIDWSWELLTPSERIVLRRLAVQRDGCDPAAAEAVCAGDGVRPGEVLGLVSRLVDRSLVVMAEGPDGPRYRLLESVAAYALERLDEAEDLAATRARHLRHYLALAETAEPRLRDGGQRAWLARLDAEAANLRAALEEAPPADAARLA</sequence>
<dbReference type="PANTHER" id="PTHR47691">
    <property type="entry name" value="REGULATOR-RELATED"/>
    <property type="match status" value="1"/>
</dbReference>
<dbReference type="PANTHER" id="PTHR47691:SF3">
    <property type="entry name" value="HTH-TYPE TRANSCRIPTIONAL REGULATOR RV0890C-RELATED"/>
    <property type="match status" value="1"/>
</dbReference>
<dbReference type="AlphaFoldDB" id="A0A372JH94"/>
<evidence type="ECO:0000313" key="3">
    <source>
        <dbReference type="Proteomes" id="UP000261811"/>
    </source>
</evidence>
<keyword evidence="3" id="KW-1185">Reference proteome</keyword>
<feature type="domain" description="Winged helix-turn-helix" evidence="1">
    <location>
        <begin position="46"/>
        <end position="121"/>
    </location>
</feature>
<dbReference type="EMBL" id="QURH01000355">
    <property type="protein sequence ID" value="RFU39382.1"/>
    <property type="molecule type" value="Genomic_DNA"/>
</dbReference>
<organism evidence="2 3">
    <name type="scientific">Actinomadura logoneensis</name>
    <dbReference type="NCBI Taxonomy" id="2293572"/>
    <lineage>
        <taxon>Bacteria</taxon>
        <taxon>Bacillati</taxon>
        <taxon>Actinomycetota</taxon>
        <taxon>Actinomycetes</taxon>
        <taxon>Streptosporangiales</taxon>
        <taxon>Thermomonosporaceae</taxon>
        <taxon>Actinomadura</taxon>
    </lineage>
</organism>
<accession>A0A372JH94</accession>
<dbReference type="InterPro" id="IPR058852">
    <property type="entry name" value="HTH_77"/>
</dbReference>
<dbReference type="Pfam" id="PF25872">
    <property type="entry name" value="HTH_77"/>
    <property type="match status" value="1"/>
</dbReference>
<evidence type="ECO:0000259" key="1">
    <source>
        <dbReference type="Pfam" id="PF25872"/>
    </source>
</evidence>
<name>A0A372JH94_9ACTN</name>
<proteinExistence type="predicted"/>